<dbReference type="Pfam" id="PF08808">
    <property type="entry name" value="RES"/>
    <property type="match status" value="1"/>
</dbReference>
<keyword evidence="3" id="KW-1185">Reference proteome</keyword>
<evidence type="ECO:0000313" key="2">
    <source>
        <dbReference type="EMBL" id="RYB88333.1"/>
    </source>
</evidence>
<reference evidence="2 3" key="1">
    <citation type="submission" date="2019-01" db="EMBL/GenBank/DDBJ databases">
        <title>Novel species of Nocardioides.</title>
        <authorList>
            <person name="Liu Q."/>
            <person name="Xin Y.-H."/>
        </authorList>
    </citation>
    <scope>NUCLEOTIDE SEQUENCE [LARGE SCALE GENOMIC DNA]</scope>
    <source>
        <strain evidence="2 3">HLT3-15</strain>
    </source>
</reference>
<proteinExistence type="predicted"/>
<dbReference type="EMBL" id="SDWS01000016">
    <property type="protein sequence ID" value="RYB88333.1"/>
    <property type="molecule type" value="Genomic_DNA"/>
</dbReference>
<accession>A0A4Q2RML4</accession>
<evidence type="ECO:0000259" key="1">
    <source>
        <dbReference type="Pfam" id="PF08808"/>
    </source>
</evidence>
<evidence type="ECO:0000313" key="3">
    <source>
        <dbReference type="Proteomes" id="UP000291838"/>
    </source>
</evidence>
<protein>
    <submittedName>
        <fullName evidence="2">RES domain-containing protein</fullName>
    </submittedName>
</protein>
<dbReference type="Proteomes" id="UP000291838">
    <property type="component" value="Unassembled WGS sequence"/>
</dbReference>
<name>A0A4Q2RML4_9ACTN</name>
<comment type="caution">
    <text evidence="2">The sequence shown here is derived from an EMBL/GenBank/DDBJ whole genome shotgun (WGS) entry which is preliminary data.</text>
</comment>
<dbReference type="OrthoDB" id="4722229at2"/>
<dbReference type="InterPro" id="IPR014914">
    <property type="entry name" value="RES_dom"/>
</dbReference>
<feature type="domain" description="RES" evidence="1">
    <location>
        <begin position="21"/>
        <end position="115"/>
    </location>
</feature>
<gene>
    <name evidence="2" type="ORF">EUA06_21495</name>
</gene>
<organism evidence="2 3">
    <name type="scientific">Nocardioides glacieisoli</name>
    <dbReference type="NCBI Taxonomy" id="1168730"/>
    <lineage>
        <taxon>Bacteria</taxon>
        <taxon>Bacillati</taxon>
        <taxon>Actinomycetota</taxon>
        <taxon>Actinomycetes</taxon>
        <taxon>Propionibacteriales</taxon>
        <taxon>Nocardioidaceae</taxon>
        <taxon>Nocardioides</taxon>
    </lineage>
</organism>
<sequence length="245" mass="27086">MRVPDPSRSPLDVVDLADVEVWRVGYRPEPWCWVDWRWATGGRFNGRWDDAEGQFRTVYAGASLMACLVELLVGFRPDPSVVAELDEIVEDDDDAALFPTAPAGQLPRSWLDPRVAGTALLDGRYCQITSMASIAALHMRFVALALGMGLGDFDAAALKDGRARALTQAVSTRLYEIVLHDGHQLHGIEFLSRHGDDLKLWAVYERAGDADVSPRISDRQHVDLELDHPDLIAAMAVLGLEWATP</sequence>
<dbReference type="AlphaFoldDB" id="A0A4Q2RML4"/>